<name>A0A4Y7PGL2_9AGAM</name>
<evidence type="ECO:0000313" key="1">
    <source>
        <dbReference type="EMBL" id="TDL13992.1"/>
    </source>
</evidence>
<sequence>MKGTTLRIIQDKDNLNAIMGMQEQDVLRVMRALQEELHNNDLSPTDSLIIQESLLWIYNERQLLPSLTDRTNLPDYTKSL</sequence>
<reference evidence="1 2" key="1">
    <citation type="submission" date="2018-06" db="EMBL/GenBank/DDBJ databases">
        <title>A transcriptomic atlas of mushroom development highlights an independent origin of complex multicellularity.</title>
        <authorList>
            <consortium name="DOE Joint Genome Institute"/>
            <person name="Krizsan K."/>
            <person name="Almasi E."/>
            <person name="Merenyi Z."/>
            <person name="Sahu N."/>
            <person name="Viragh M."/>
            <person name="Koszo T."/>
            <person name="Mondo S."/>
            <person name="Kiss B."/>
            <person name="Balint B."/>
            <person name="Kues U."/>
            <person name="Barry K."/>
            <person name="Hegedus J.C."/>
            <person name="Henrissat B."/>
            <person name="Johnson J."/>
            <person name="Lipzen A."/>
            <person name="Ohm R."/>
            <person name="Nagy I."/>
            <person name="Pangilinan J."/>
            <person name="Yan J."/>
            <person name="Xiong Y."/>
            <person name="Grigoriev I.V."/>
            <person name="Hibbett D.S."/>
            <person name="Nagy L.G."/>
        </authorList>
    </citation>
    <scope>NUCLEOTIDE SEQUENCE [LARGE SCALE GENOMIC DNA]</scope>
    <source>
        <strain evidence="1 2">SZMC22713</strain>
    </source>
</reference>
<evidence type="ECO:0000313" key="2">
    <source>
        <dbReference type="Proteomes" id="UP000294933"/>
    </source>
</evidence>
<dbReference type="EMBL" id="ML170412">
    <property type="protein sequence ID" value="TDL13992.1"/>
    <property type="molecule type" value="Genomic_DNA"/>
</dbReference>
<proteinExistence type="predicted"/>
<gene>
    <name evidence="1" type="ORF">BD410DRAFT_298118</name>
</gene>
<dbReference type="Proteomes" id="UP000294933">
    <property type="component" value="Unassembled WGS sequence"/>
</dbReference>
<dbReference type="AlphaFoldDB" id="A0A4Y7PGL2"/>
<protein>
    <submittedName>
        <fullName evidence="1">Uncharacterized protein</fullName>
    </submittedName>
</protein>
<organism evidence="1 2">
    <name type="scientific">Rickenella mellea</name>
    <dbReference type="NCBI Taxonomy" id="50990"/>
    <lineage>
        <taxon>Eukaryota</taxon>
        <taxon>Fungi</taxon>
        <taxon>Dikarya</taxon>
        <taxon>Basidiomycota</taxon>
        <taxon>Agaricomycotina</taxon>
        <taxon>Agaricomycetes</taxon>
        <taxon>Hymenochaetales</taxon>
        <taxon>Rickenellaceae</taxon>
        <taxon>Rickenella</taxon>
    </lineage>
</organism>
<accession>A0A4Y7PGL2</accession>
<dbReference type="VEuPathDB" id="FungiDB:BD410DRAFT_298118"/>
<keyword evidence="2" id="KW-1185">Reference proteome</keyword>